<dbReference type="EMBL" id="RWJN01000332">
    <property type="protein sequence ID" value="TCD62968.1"/>
    <property type="molecule type" value="Genomic_DNA"/>
</dbReference>
<reference evidence="1 2" key="1">
    <citation type="submission" date="2018-11" db="EMBL/GenBank/DDBJ databases">
        <title>Genome assembly of Steccherinum ochraceum LE-BIN_3174, the white-rot fungus of the Steccherinaceae family (The Residual Polyporoid clade, Polyporales, Basidiomycota).</title>
        <authorList>
            <person name="Fedorova T.V."/>
            <person name="Glazunova O.A."/>
            <person name="Landesman E.O."/>
            <person name="Moiseenko K.V."/>
            <person name="Psurtseva N.V."/>
            <person name="Savinova O.S."/>
            <person name="Shakhova N.V."/>
            <person name="Tyazhelova T.V."/>
            <person name="Vasina D.V."/>
        </authorList>
    </citation>
    <scope>NUCLEOTIDE SEQUENCE [LARGE SCALE GENOMIC DNA]</scope>
    <source>
        <strain evidence="1 2">LE-BIN_3174</strain>
    </source>
</reference>
<dbReference type="OrthoDB" id="3258352at2759"/>
<protein>
    <submittedName>
        <fullName evidence="1">Uncharacterized protein</fullName>
    </submittedName>
</protein>
<gene>
    <name evidence="1" type="ORF">EIP91_006175</name>
</gene>
<comment type="caution">
    <text evidence="1">The sequence shown here is derived from an EMBL/GenBank/DDBJ whole genome shotgun (WGS) entry which is preliminary data.</text>
</comment>
<sequence length="361" mass="40714">MANHTVHVMAPVPIPSSPTRIFLLQAAADVCTSTCIVQAWFTNGSILFGRLQATFSWAPPYHRQISRLRSQWQDIGEGYQKTIWDSRELVGEVQAVAFDVVSVFLARLGDPTISLDMKIQELKQYFEPMGEQTLKFERIRSAFKVLRDRVCDIHCRLNLLFSQLRFIPMNTLQRLLNLFERIQVALTVHHGETLEGKGVQYVLGALVSGSQGIQQGSPSDLRDQCPLPPYLTRGDDQPLPEAIERGINAATTQVVTLCRLSLATRVDLRRLAGHMHDQGHPLEDRLSDLCNELQGLSVLYLHVVDAAREYQVQVVPQTISGVDEVDNSPNCDSPKLVQKWTAWLVQVFKSATEKMRDIIHH</sequence>
<keyword evidence="2" id="KW-1185">Reference proteome</keyword>
<accession>A0A4R0RGX2</accession>
<proteinExistence type="predicted"/>
<dbReference type="AlphaFoldDB" id="A0A4R0RGX2"/>
<organism evidence="1 2">
    <name type="scientific">Steccherinum ochraceum</name>
    <dbReference type="NCBI Taxonomy" id="92696"/>
    <lineage>
        <taxon>Eukaryota</taxon>
        <taxon>Fungi</taxon>
        <taxon>Dikarya</taxon>
        <taxon>Basidiomycota</taxon>
        <taxon>Agaricomycotina</taxon>
        <taxon>Agaricomycetes</taxon>
        <taxon>Polyporales</taxon>
        <taxon>Steccherinaceae</taxon>
        <taxon>Steccherinum</taxon>
    </lineage>
</organism>
<evidence type="ECO:0000313" key="1">
    <source>
        <dbReference type="EMBL" id="TCD62968.1"/>
    </source>
</evidence>
<evidence type="ECO:0000313" key="2">
    <source>
        <dbReference type="Proteomes" id="UP000292702"/>
    </source>
</evidence>
<dbReference type="Proteomes" id="UP000292702">
    <property type="component" value="Unassembled WGS sequence"/>
</dbReference>
<name>A0A4R0RGX2_9APHY</name>